<sequence>MARPLAFSFLAAASDTRCRASSAFASAATLRAASIPSPLSHASSLVPNPKVSKPDSFPHPHHSPFAHLDRRRRVPILIPQSCTNGSLLIDFIFSSYGRKGPCFDRNATLLSGPART</sequence>
<organism evidence="2">
    <name type="scientific">Grammatophora oceanica</name>
    <dbReference type="NCBI Taxonomy" id="210454"/>
    <lineage>
        <taxon>Eukaryota</taxon>
        <taxon>Sar</taxon>
        <taxon>Stramenopiles</taxon>
        <taxon>Ochrophyta</taxon>
        <taxon>Bacillariophyta</taxon>
        <taxon>Fragilariophyceae</taxon>
        <taxon>Fragilariophycidae</taxon>
        <taxon>Rhabdonematales</taxon>
        <taxon>Grammatophoraceae</taxon>
        <taxon>Grammatophora</taxon>
    </lineage>
</organism>
<protein>
    <submittedName>
        <fullName evidence="2">Uncharacterized protein</fullName>
    </submittedName>
</protein>
<reference evidence="2" key="1">
    <citation type="submission" date="2021-01" db="EMBL/GenBank/DDBJ databases">
        <authorList>
            <person name="Corre E."/>
            <person name="Pelletier E."/>
            <person name="Niang G."/>
            <person name="Scheremetjew M."/>
            <person name="Finn R."/>
            <person name="Kale V."/>
            <person name="Holt S."/>
            <person name="Cochrane G."/>
            <person name="Meng A."/>
            <person name="Brown T."/>
            <person name="Cohen L."/>
        </authorList>
    </citation>
    <scope>NUCLEOTIDE SEQUENCE</scope>
    <source>
        <strain evidence="2">CCMP 410</strain>
    </source>
</reference>
<gene>
    <name evidence="2" type="ORF">GOCE00092_LOCUS14115</name>
</gene>
<dbReference type="EMBL" id="HBGK01027298">
    <property type="protein sequence ID" value="CAD9285306.1"/>
    <property type="molecule type" value="Transcribed_RNA"/>
</dbReference>
<evidence type="ECO:0000313" key="2">
    <source>
        <dbReference type="EMBL" id="CAD9285306.1"/>
    </source>
</evidence>
<name>A0A7S1Y6V5_9STRA</name>
<proteinExistence type="predicted"/>
<evidence type="ECO:0000256" key="1">
    <source>
        <dbReference type="SAM" id="MobiDB-lite"/>
    </source>
</evidence>
<accession>A0A7S1Y6V5</accession>
<feature type="region of interest" description="Disordered" evidence="1">
    <location>
        <begin position="38"/>
        <end position="64"/>
    </location>
</feature>
<dbReference type="AlphaFoldDB" id="A0A7S1Y6V5"/>